<feature type="transmembrane region" description="Helical" evidence="1">
    <location>
        <begin position="22"/>
        <end position="43"/>
    </location>
</feature>
<dbReference type="Proteomes" id="UP000298252">
    <property type="component" value="Unassembled WGS sequence"/>
</dbReference>
<keyword evidence="1" id="KW-1133">Transmembrane helix</keyword>
<sequence length="489" mass="52353">MDAHGNPEVAATPPAKRVTRRWPLISGVVALLLCVGLGAYIVFRDNGAPFSIDTGWMNFIDLHRAPAFTVVALALNFIGGGWPGTLIIPVLIIVLLVLLKRPWGAGYFLVATALTGGLVQVLKHLFGRARPGDIIVTVDFGSFPSGHAANAAVMAVLLSILFPFWWMRVAGTIYTIGMMLSRTYVGAHWLSDTVGAMLLGIGVAIVLWAPVAAKLDGERELARLHPSGRGHAHPPGRVSAWRVWFEKYVVERRYLEADYRRRCTALSLLLIGVGTLVFAALLVSVIQRNGLTSLDAPVQDWLASLRSPGLTAVMIVLAVLFGPIALPIILLVVTVTWGFVTRHAWRPLVLAGAMLIGVVLAQIIGHLVDRSRPPTDLMLFGADPSFSFPSGHVLGASDFVLLTAYLVFSRRKGSLGTALVGAFAVLCIVAAAVSRVYLGYHWASDVLASVSLSLIIVGCVIAFDSRHTVPVPHTGGVPTRTSTPTLDNG</sequence>
<keyword evidence="1" id="KW-0472">Membrane</keyword>
<dbReference type="STRING" id="1424659.SAMN05216368_11832"/>
<dbReference type="RefSeq" id="WP_092342124.1">
    <property type="nucleotide sequence ID" value="NZ_FNIB01000018.1"/>
</dbReference>
<dbReference type="AlphaFoldDB" id="A0A4R8UXF8"/>
<evidence type="ECO:0000313" key="6">
    <source>
        <dbReference type="Proteomes" id="UP000298252"/>
    </source>
</evidence>
<evidence type="ECO:0000313" key="4">
    <source>
        <dbReference type="EMBL" id="TFB72884.1"/>
    </source>
</evidence>
<evidence type="ECO:0000313" key="3">
    <source>
        <dbReference type="EMBL" id="SDO43675.1"/>
    </source>
</evidence>
<organism evidence="3 5">
    <name type="scientific">Cryobacterium flavum</name>
    <dbReference type="NCBI Taxonomy" id="1424659"/>
    <lineage>
        <taxon>Bacteria</taxon>
        <taxon>Bacillati</taxon>
        <taxon>Actinomycetota</taxon>
        <taxon>Actinomycetes</taxon>
        <taxon>Micrococcales</taxon>
        <taxon>Microbacteriaceae</taxon>
        <taxon>Cryobacterium</taxon>
    </lineage>
</organism>
<dbReference type="Proteomes" id="UP000199639">
    <property type="component" value="Unassembled WGS sequence"/>
</dbReference>
<accession>A0A4R8UXF8</accession>
<feature type="transmembrane region" description="Helical" evidence="1">
    <location>
        <begin position="196"/>
        <end position="213"/>
    </location>
</feature>
<dbReference type="PANTHER" id="PTHR14969:SF13">
    <property type="entry name" value="AT30094P"/>
    <property type="match status" value="1"/>
</dbReference>
<feature type="transmembrane region" description="Helical" evidence="1">
    <location>
        <begin position="307"/>
        <end position="340"/>
    </location>
</feature>
<feature type="transmembrane region" description="Helical" evidence="1">
    <location>
        <begin position="347"/>
        <end position="368"/>
    </location>
</feature>
<dbReference type="EMBL" id="FNIB01000018">
    <property type="protein sequence ID" value="SDO43675.1"/>
    <property type="molecule type" value="Genomic_DNA"/>
</dbReference>
<feature type="transmembrane region" description="Helical" evidence="1">
    <location>
        <begin position="388"/>
        <end position="408"/>
    </location>
</feature>
<evidence type="ECO:0000259" key="2">
    <source>
        <dbReference type="SMART" id="SM00014"/>
    </source>
</evidence>
<reference evidence="4 6" key="2">
    <citation type="submission" date="2019-03" db="EMBL/GenBank/DDBJ databases">
        <title>Genomics of glacier-inhabiting Cryobacterium strains.</title>
        <authorList>
            <person name="Liu Q."/>
            <person name="Xin Y.-H."/>
        </authorList>
    </citation>
    <scope>NUCLEOTIDE SEQUENCE [LARGE SCALE GENOMIC DNA]</scope>
    <source>
        <strain evidence="4 6">Hh8</strain>
    </source>
</reference>
<dbReference type="Gene3D" id="1.20.144.10">
    <property type="entry name" value="Phosphatidic acid phosphatase type 2/haloperoxidase"/>
    <property type="match status" value="2"/>
</dbReference>
<dbReference type="Pfam" id="PF01569">
    <property type="entry name" value="PAP2"/>
    <property type="match status" value="2"/>
</dbReference>
<dbReference type="InterPro" id="IPR000326">
    <property type="entry name" value="PAP2/HPO"/>
</dbReference>
<proteinExistence type="predicted"/>
<feature type="domain" description="Phosphatidic acid phosphatase type 2/haloperoxidase" evidence="2">
    <location>
        <begin position="105"/>
        <end position="208"/>
    </location>
</feature>
<name>A0A4R8UXF8_9MICO</name>
<feature type="transmembrane region" description="Helical" evidence="1">
    <location>
        <begin position="81"/>
        <end position="99"/>
    </location>
</feature>
<feature type="domain" description="Phosphatidic acid phosphatase type 2/haloperoxidase" evidence="2">
    <location>
        <begin position="346"/>
        <end position="461"/>
    </location>
</feature>
<keyword evidence="6" id="KW-1185">Reference proteome</keyword>
<evidence type="ECO:0000256" key="1">
    <source>
        <dbReference type="SAM" id="Phobius"/>
    </source>
</evidence>
<gene>
    <name evidence="4" type="ORF">E3O21_17400</name>
    <name evidence="3" type="ORF">SAMN05216368_11832</name>
</gene>
<protein>
    <submittedName>
        <fullName evidence="3">Membrane-associated phospholipid phosphatase</fullName>
    </submittedName>
    <submittedName>
        <fullName evidence="4">Phosphatase PAP2 family protein</fullName>
    </submittedName>
</protein>
<dbReference type="InterPro" id="IPR036938">
    <property type="entry name" value="PAP2/HPO_sf"/>
</dbReference>
<dbReference type="CDD" id="cd03392">
    <property type="entry name" value="PAP2_like_2"/>
    <property type="match status" value="2"/>
</dbReference>
<dbReference type="PANTHER" id="PTHR14969">
    <property type="entry name" value="SPHINGOSINE-1-PHOSPHATE PHOSPHOHYDROLASE"/>
    <property type="match status" value="1"/>
</dbReference>
<feature type="transmembrane region" description="Helical" evidence="1">
    <location>
        <begin position="263"/>
        <end position="287"/>
    </location>
</feature>
<feature type="transmembrane region" description="Helical" evidence="1">
    <location>
        <begin position="446"/>
        <end position="463"/>
    </location>
</feature>
<dbReference type="SUPFAM" id="SSF48317">
    <property type="entry name" value="Acid phosphatase/Vanadium-dependent haloperoxidase"/>
    <property type="match status" value="2"/>
</dbReference>
<evidence type="ECO:0000313" key="5">
    <source>
        <dbReference type="Proteomes" id="UP000199639"/>
    </source>
</evidence>
<dbReference type="EMBL" id="SOFD01000041">
    <property type="protein sequence ID" value="TFB72884.1"/>
    <property type="molecule type" value="Genomic_DNA"/>
</dbReference>
<feature type="transmembrane region" description="Helical" evidence="1">
    <location>
        <begin position="415"/>
        <end position="440"/>
    </location>
</feature>
<reference evidence="3 5" key="1">
    <citation type="submission" date="2016-10" db="EMBL/GenBank/DDBJ databases">
        <authorList>
            <person name="Varghese N."/>
            <person name="Submissions S."/>
        </authorList>
    </citation>
    <scope>NUCLEOTIDE SEQUENCE [LARGE SCALE GENOMIC DNA]</scope>
    <source>
        <strain evidence="3 5">CGMCC 1.11215</strain>
    </source>
</reference>
<dbReference type="SMART" id="SM00014">
    <property type="entry name" value="acidPPc"/>
    <property type="match status" value="2"/>
</dbReference>
<keyword evidence="1" id="KW-0812">Transmembrane</keyword>